<dbReference type="EMBL" id="MLFT02000007">
    <property type="protein sequence ID" value="PHT42324.1"/>
    <property type="molecule type" value="Genomic_DNA"/>
</dbReference>
<evidence type="ECO:0000313" key="2">
    <source>
        <dbReference type="EMBL" id="PHT42324.1"/>
    </source>
</evidence>
<dbReference type="InterPro" id="IPR050314">
    <property type="entry name" value="Glycosyl_Hydrlase_18"/>
</dbReference>
<dbReference type="InterPro" id="IPR001223">
    <property type="entry name" value="Glyco_hydro18_cat"/>
</dbReference>
<comment type="caution">
    <text evidence="2">The sequence shown here is derived from an EMBL/GenBank/DDBJ whole genome shotgun (WGS) entry which is preliminary data.</text>
</comment>
<proteinExistence type="predicted"/>
<name>A0A2G2WAQ7_CAPBA</name>
<dbReference type="PANTHER" id="PTHR11177:SF361">
    <property type="entry name" value="CHITINASE-3-LIKE PROTEIN 2"/>
    <property type="match status" value="1"/>
</dbReference>
<dbReference type="GO" id="GO:0004568">
    <property type="term" value="F:chitinase activity"/>
    <property type="evidence" value="ECO:0007669"/>
    <property type="project" value="TreeGrafter"/>
</dbReference>
<dbReference type="PANTHER" id="PTHR11177">
    <property type="entry name" value="CHITINASE"/>
    <property type="match status" value="1"/>
</dbReference>
<dbReference type="SUPFAM" id="SSF51445">
    <property type="entry name" value="(Trans)glycosidases"/>
    <property type="match status" value="1"/>
</dbReference>
<dbReference type="PROSITE" id="PS51910">
    <property type="entry name" value="GH18_2"/>
    <property type="match status" value="1"/>
</dbReference>
<dbReference type="Gene3D" id="3.20.20.80">
    <property type="entry name" value="Glycosidases"/>
    <property type="match status" value="1"/>
</dbReference>
<accession>A0A2G2WAQ7</accession>
<evidence type="ECO:0000259" key="1">
    <source>
        <dbReference type="PROSITE" id="PS51910"/>
    </source>
</evidence>
<gene>
    <name evidence="2" type="ORF">CQW23_16349</name>
</gene>
<sequence length="319" mass="36384">MVGYPVGVGLGRVPYQVWGRVPNRTILQSQLHKSIALDNQTWIKAGYWQYDDTSNIESINSTLYTHLIYGYADMYYNSSTEQVNVTISSDDEPVKNFNSIVKEKNPSIKTLVSIEMNRTMSNANLITGRKFFIESSTEIARSYGFDGLDFTWSWPSSSQEMSNLATLLDDWRVAIDLESKQAKKPRLLLTMISKYTPWIEDWTYPIESMKENLDWLHVFAFDYYEPWSTNNTSPFAAMYDPNSDLNTDYGINAWIKYGFPSQKIVLGLPFYGCVWTLVSPENNQIGAAATGAGPAIMCLKMSRSRVILHCWDSIISKHT</sequence>
<dbReference type="GO" id="GO:0008061">
    <property type="term" value="F:chitin binding"/>
    <property type="evidence" value="ECO:0007669"/>
    <property type="project" value="InterPro"/>
</dbReference>
<keyword evidence="3" id="KW-1185">Reference proteome</keyword>
<dbReference type="OrthoDB" id="73875at2759"/>
<dbReference type="GO" id="GO:0005975">
    <property type="term" value="P:carbohydrate metabolic process"/>
    <property type="evidence" value="ECO:0007669"/>
    <property type="project" value="InterPro"/>
</dbReference>
<dbReference type="Gene3D" id="3.10.50.10">
    <property type="match status" value="1"/>
</dbReference>
<reference evidence="3" key="2">
    <citation type="journal article" date="2017" name="J. Anim. Genet.">
        <title>Multiple reference genome sequences of hot pepper reveal the massive evolution of plant disease resistance genes by retroduplication.</title>
        <authorList>
            <person name="Kim S."/>
            <person name="Park J."/>
            <person name="Yeom S.-I."/>
            <person name="Kim Y.-M."/>
            <person name="Seo E."/>
            <person name="Kim K.-T."/>
            <person name="Kim M.-S."/>
            <person name="Lee J.M."/>
            <person name="Cheong K."/>
            <person name="Shin H.-S."/>
            <person name="Kim S.-B."/>
            <person name="Han K."/>
            <person name="Lee J."/>
            <person name="Park M."/>
            <person name="Lee H.-A."/>
            <person name="Lee H.-Y."/>
            <person name="Lee Y."/>
            <person name="Oh S."/>
            <person name="Lee J.H."/>
            <person name="Choi E."/>
            <person name="Choi E."/>
            <person name="Lee S.E."/>
            <person name="Jeon J."/>
            <person name="Kim H."/>
            <person name="Choi G."/>
            <person name="Song H."/>
            <person name="Lee J."/>
            <person name="Lee S.-C."/>
            <person name="Kwon J.-K."/>
            <person name="Lee H.-Y."/>
            <person name="Koo N."/>
            <person name="Hong Y."/>
            <person name="Kim R.W."/>
            <person name="Kang W.-H."/>
            <person name="Huh J.H."/>
            <person name="Kang B.-C."/>
            <person name="Yang T.-J."/>
            <person name="Lee Y.-H."/>
            <person name="Bennetzen J.L."/>
            <person name="Choi D."/>
        </authorList>
    </citation>
    <scope>NUCLEOTIDE SEQUENCE [LARGE SCALE GENOMIC DNA]</scope>
    <source>
        <strain evidence="3">cv. PBC81</strain>
    </source>
</reference>
<dbReference type="InterPro" id="IPR011583">
    <property type="entry name" value="Chitinase_II/V-like_cat"/>
</dbReference>
<dbReference type="InterPro" id="IPR017853">
    <property type="entry name" value="GH"/>
</dbReference>
<dbReference type="SMART" id="SM00636">
    <property type="entry name" value="Glyco_18"/>
    <property type="match status" value="1"/>
</dbReference>
<reference evidence="2 3" key="1">
    <citation type="journal article" date="2017" name="Genome Biol.">
        <title>New reference genome sequences of hot pepper reveal the massive evolution of plant disease-resistance genes by retroduplication.</title>
        <authorList>
            <person name="Kim S."/>
            <person name="Park J."/>
            <person name="Yeom S.I."/>
            <person name="Kim Y.M."/>
            <person name="Seo E."/>
            <person name="Kim K.T."/>
            <person name="Kim M.S."/>
            <person name="Lee J.M."/>
            <person name="Cheong K."/>
            <person name="Shin H.S."/>
            <person name="Kim S.B."/>
            <person name="Han K."/>
            <person name="Lee J."/>
            <person name="Park M."/>
            <person name="Lee H.A."/>
            <person name="Lee H.Y."/>
            <person name="Lee Y."/>
            <person name="Oh S."/>
            <person name="Lee J.H."/>
            <person name="Choi E."/>
            <person name="Choi E."/>
            <person name="Lee S.E."/>
            <person name="Jeon J."/>
            <person name="Kim H."/>
            <person name="Choi G."/>
            <person name="Song H."/>
            <person name="Lee J."/>
            <person name="Lee S.C."/>
            <person name="Kwon J.K."/>
            <person name="Lee H.Y."/>
            <person name="Koo N."/>
            <person name="Hong Y."/>
            <person name="Kim R.W."/>
            <person name="Kang W.H."/>
            <person name="Huh J.H."/>
            <person name="Kang B.C."/>
            <person name="Yang T.J."/>
            <person name="Lee Y.H."/>
            <person name="Bennetzen J.L."/>
            <person name="Choi D."/>
        </authorList>
    </citation>
    <scope>NUCLEOTIDE SEQUENCE [LARGE SCALE GENOMIC DNA]</scope>
    <source>
        <strain evidence="3">cv. PBC81</strain>
    </source>
</reference>
<protein>
    <recommendedName>
        <fullName evidence="1">GH18 domain-containing protein</fullName>
    </recommendedName>
</protein>
<dbReference type="InterPro" id="IPR029070">
    <property type="entry name" value="Chitinase_insertion_sf"/>
</dbReference>
<feature type="domain" description="GH18" evidence="1">
    <location>
        <begin position="42"/>
        <end position="319"/>
    </location>
</feature>
<evidence type="ECO:0000313" key="3">
    <source>
        <dbReference type="Proteomes" id="UP000224567"/>
    </source>
</evidence>
<dbReference type="GO" id="GO:0006032">
    <property type="term" value="P:chitin catabolic process"/>
    <property type="evidence" value="ECO:0007669"/>
    <property type="project" value="TreeGrafter"/>
</dbReference>
<dbReference type="Proteomes" id="UP000224567">
    <property type="component" value="Unassembled WGS sequence"/>
</dbReference>
<dbReference type="STRING" id="33114.A0A2G2WAQ7"/>
<organism evidence="2 3">
    <name type="scientific">Capsicum baccatum</name>
    <name type="common">Peruvian pepper</name>
    <dbReference type="NCBI Taxonomy" id="33114"/>
    <lineage>
        <taxon>Eukaryota</taxon>
        <taxon>Viridiplantae</taxon>
        <taxon>Streptophyta</taxon>
        <taxon>Embryophyta</taxon>
        <taxon>Tracheophyta</taxon>
        <taxon>Spermatophyta</taxon>
        <taxon>Magnoliopsida</taxon>
        <taxon>eudicotyledons</taxon>
        <taxon>Gunneridae</taxon>
        <taxon>Pentapetalae</taxon>
        <taxon>asterids</taxon>
        <taxon>lamiids</taxon>
        <taxon>Solanales</taxon>
        <taxon>Solanaceae</taxon>
        <taxon>Solanoideae</taxon>
        <taxon>Capsiceae</taxon>
        <taxon>Capsicum</taxon>
    </lineage>
</organism>
<dbReference type="GO" id="GO:0005576">
    <property type="term" value="C:extracellular region"/>
    <property type="evidence" value="ECO:0007669"/>
    <property type="project" value="TreeGrafter"/>
</dbReference>
<dbReference type="AlphaFoldDB" id="A0A2G2WAQ7"/>
<dbReference type="Pfam" id="PF00704">
    <property type="entry name" value="Glyco_hydro_18"/>
    <property type="match status" value="1"/>
</dbReference>